<feature type="transmembrane region" description="Helical" evidence="1">
    <location>
        <begin position="388"/>
        <end position="411"/>
    </location>
</feature>
<reference evidence="2" key="2">
    <citation type="journal article" date="2022" name="Proc. Natl. Acad. Sci. U.S.A.">
        <title>Diploid-dominant life cycles characterize the early evolution of Fungi.</title>
        <authorList>
            <person name="Amses K.R."/>
            <person name="Simmons D.R."/>
            <person name="Longcore J.E."/>
            <person name="Mondo S.J."/>
            <person name="Seto K."/>
            <person name="Jeronimo G.H."/>
            <person name="Bonds A.E."/>
            <person name="Quandt C.A."/>
            <person name="Davis W.J."/>
            <person name="Chang Y."/>
            <person name="Federici B.A."/>
            <person name="Kuo A."/>
            <person name="LaButti K."/>
            <person name="Pangilinan J."/>
            <person name="Andreopoulos W."/>
            <person name="Tritt A."/>
            <person name="Riley R."/>
            <person name="Hundley H."/>
            <person name="Johnson J."/>
            <person name="Lipzen A."/>
            <person name="Barry K."/>
            <person name="Lang B.F."/>
            <person name="Cuomo C.A."/>
            <person name="Buchler N.E."/>
            <person name="Grigoriev I.V."/>
            <person name="Spatafora J.W."/>
            <person name="Stajich J.E."/>
            <person name="James T.Y."/>
        </authorList>
    </citation>
    <scope>NUCLEOTIDE SEQUENCE</scope>
    <source>
        <strain evidence="2">AG</strain>
    </source>
</reference>
<dbReference type="GeneID" id="75911872"/>
<keyword evidence="3" id="KW-1185">Reference proteome</keyword>
<reference evidence="2" key="1">
    <citation type="submission" date="2021-06" db="EMBL/GenBank/DDBJ databases">
        <authorList>
            <consortium name="DOE Joint Genome Institute"/>
            <person name="Mondo S.J."/>
            <person name="Amses K.R."/>
            <person name="Simmons D.R."/>
            <person name="Longcore J.E."/>
            <person name="Seto K."/>
            <person name="Alves G.H."/>
            <person name="Bonds A.E."/>
            <person name="Quandt C.A."/>
            <person name="Davis W.J."/>
            <person name="Chang Y."/>
            <person name="Letcher P.M."/>
            <person name="Powell M.J."/>
            <person name="Kuo A."/>
            <person name="Labutti K."/>
            <person name="Pangilinan J."/>
            <person name="Andreopoulos W."/>
            <person name="Tritt A."/>
            <person name="Riley R."/>
            <person name="Hundley H."/>
            <person name="Johnson J."/>
            <person name="Lipzen A."/>
            <person name="Barry K."/>
            <person name="Berbee M.L."/>
            <person name="Buchler N.E."/>
            <person name="Grigoriev I.V."/>
            <person name="Spatafora J.W."/>
            <person name="Stajich J.E."/>
            <person name="James T.Y."/>
        </authorList>
    </citation>
    <scope>NUCLEOTIDE SEQUENCE</scope>
    <source>
        <strain evidence="2">AG</strain>
    </source>
</reference>
<feature type="transmembrane region" description="Helical" evidence="1">
    <location>
        <begin position="265"/>
        <end position="285"/>
    </location>
</feature>
<accession>A0AAD5HGZ1</accession>
<comment type="caution">
    <text evidence="2">The sequence shown here is derived from an EMBL/GenBank/DDBJ whole genome shotgun (WGS) entry which is preliminary data.</text>
</comment>
<keyword evidence="1" id="KW-0472">Membrane</keyword>
<evidence type="ECO:0000313" key="3">
    <source>
        <dbReference type="Proteomes" id="UP001206595"/>
    </source>
</evidence>
<proteinExistence type="predicted"/>
<feature type="transmembrane region" description="Helical" evidence="1">
    <location>
        <begin position="242"/>
        <end position="259"/>
    </location>
</feature>
<gene>
    <name evidence="2" type="ORF">K450DRAFT_226290</name>
</gene>
<keyword evidence="1" id="KW-1133">Transmembrane helix</keyword>
<dbReference type="AlphaFoldDB" id="A0AAD5HGZ1"/>
<dbReference type="RefSeq" id="XP_051447648.1">
    <property type="nucleotide sequence ID" value="XM_051586524.1"/>
</dbReference>
<evidence type="ECO:0000256" key="1">
    <source>
        <dbReference type="SAM" id="Phobius"/>
    </source>
</evidence>
<dbReference type="EMBL" id="MU620899">
    <property type="protein sequence ID" value="KAI8582644.1"/>
    <property type="molecule type" value="Genomic_DNA"/>
</dbReference>
<dbReference type="Proteomes" id="UP001206595">
    <property type="component" value="Unassembled WGS sequence"/>
</dbReference>
<organism evidence="2 3">
    <name type="scientific">Umbelopsis ramanniana AG</name>
    <dbReference type="NCBI Taxonomy" id="1314678"/>
    <lineage>
        <taxon>Eukaryota</taxon>
        <taxon>Fungi</taxon>
        <taxon>Fungi incertae sedis</taxon>
        <taxon>Mucoromycota</taxon>
        <taxon>Mucoromycotina</taxon>
        <taxon>Umbelopsidomycetes</taxon>
        <taxon>Umbelopsidales</taxon>
        <taxon>Umbelopsidaceae</taxon>
        <taxon>Umbelopsis</taxon>
    </lineage>
</organism>
<feature type="transmembrane region" description="Helical" evidence="1">
    <location>
        <begin position="363"/>
        <end position="382"/>
    </location>
</feature>
<evidence type="ECO:0000313" key="2">
    <source>
        <dbReference type="EMBL" id="KAI8582644.1"/>
    </source>
</evidence>
<keyword evidence="1" id="KW-0812">Transmembrane</keyword>
<protein>
    <submittedName>
        <fullName evidence="2">Uncharacterized protein</fullName>
    </submittedName>
</protein>
<sequence length="580" mass="64101">MHQFSSRKAPIRASDVVLPSLVYTIANYVVTKYLSVRAASLDVLETWDPDFNLDLSGVAGFLGGDEAVSATVAAFSTGNIGWTGWYASPGAYAVAKYFGRTLEGKVWKACFPGERVDLSEAFRLHSISNYQFYGLESFTKCRPHSNIPDCLVADVDKIIAEDKLIVFKPLDLETERTQPGQDSLPKKDEQLENGTPALVHIFTVGEQSKDEQSSSNHSNETPSPKSWVTTDFYKISPSIKKAMYGVVALVVDLVFLAILGRIRDWWILSIILASLVCNFLFVTSLRSCKIEVVKHKVSSLDTPPGHGIFAHDTENTFMAVFGTEDMMNNIAKTKLQVTRNSTICTKRPSTEPTESTNTIFSELWTGLACMSMQLLFLAQILITPQGTLAGQIIFLASLLVGWIANACYSYIDVTEAQRQIVRDNCGAKHVLTLQGDRTQVLLTLAFLVDLEGDDFIEIYTNLLAKSADWKTALKAVSDKVKNKRLKNEQNISLQSEGNQSECNQIGSPFSERLQKAIAGAKNTLDTVDVNSELHNNIQKFKEFLEGLKTQSLNQQRSSAQSSPTLEAIIVEDADNGLHDI</sequence>
<name>A0AAD5HGZ1_UMBRA</name>